<dbReference type="CDD" id="cd07185">
    <property type="entry name" value="OmpA_C-like"/>
    <property type="match status" value="1"/>
</dbReference>
<dbReference type="SUPFAM" id="SSF103088">
    <property type="entry name" value="OmpA-like"/>
    <property type="match status" value="1"/>
</dbReference>
<dbReference type="PANTHER" id="PTHR30329">
    <property type="entry name" value="STATOR ELEMENT OF FLAGELLAR MOTOR COMPLEX"/>
    <property type="match status" value="1"/>
</dbReference>
<evidence type="ECO:0000313" key="6">
    <source>
        <dbReference type="EMBL" id="MFD3002918.1"/>
    </source>
</evidence>
<dbReference type="Proteomes" id="UP001597641">
    <property type="component" value="Unassembled WGS sequence"/>
</dbReference>
<dbReference type="EMBL" id="JBHUOX010000021">
    <property type="protein sequence ID" value="MFD3002918.1"/>
    <property type="molecule type" value="Genomic_DNA"/>
</dbReference>
<dbReference type="InterPro" id="IPR006665">
    <property type="entry name" value="OmpA-like"/>
</dbReference>
<keyword evidence="3" id="KW-0998">Cell outer membrane</keyword>
<feature type="domain" description="OmpA-like" evidence="5">
    <location>
        <begin position="78"/>
        <end position="197"/>
    </location>
</feature>
<evidence type="ECO:0000256" key="2">
    <source>
        <dbReference type="ARBA" id="ARBA00023136"/>
    </source>
</evidence>
<evidence type="ECO:0000313" key="7">
    <source>
        <dbReference type="Proteomes" id="UP001597641"/>
    </source>
</evidence>
<dbReference type="Gene3D" id="3.30.1330.60">
    <property type="entry name" value="OmpA-like domain"/>
    <property type="match status" value="1"/>
</dbReference>
<comment type="subcellular location">
    <subcellularLocation>
        <location evidence="1">Cell outer membrane</location>
    </subcellularLocation>
</comment>
<name>A0ABW6BYZ5_9BACT</name>
<keyword evidence="2 4" id="KW-0472">Membrane</keyword>
<dbReference type="PROSITE" id="PS51257">
    <property type="entry name" value="PROKAR_LIPOPROTEIN"/>
    <property type="match status" value="1"/>
</dbReference>
<dbReference type="RefSeq" id="WP_377489256.1">
    <property type="nucleotide sequence ID" value="NZ_JBHUOX010000021.1"/>
</dbReference>
<comment type="caution">
    <text evidence="6">The sequence shown here is derived from an EMBL/GenBank/DDBJ whole genome shotgun (WGS) entry which is preliminary data.</text>
</comment>
<dbReference type="InterPro" id="IPR036737">
    <property type="entry name" value="OmpA-like_sf"/>
</dbReference>
<keyword evidence="7" id="KW-1185">Reference proteome</keyword>
<evidence type="ECO:0000256" key="1">
    <source>
        <dbReference type="ARBA" id="ARBA00004442"/>
    </source>
</evidence>
<evidence type="ECO:0000256" key="3">
    <source>
        <dbReference type="ARBA" id="ARBA00023237"/>
    </source>
</evidence>
<proteinExistence type="predicted"/>
<sequence>MNLRITTLLLAAGLMASCSETNKEINDASDVRELASEDTAVMFQDIDEEFWGNVDFESPAIEDAEMTEQGIEVRGNTNGYNIYAMDERILFDLDKAELREGADEKLRSIAESINEVSDQGPIRIFGFTDSIASEAYNEQLAAQRANTVKDWLQNNTDIDASRLSIQAVGEGRPRATNETARGRQLNRRVAVVVATKR</sequence>
<gene>
    <name evidence="6" type="ORF">ACFS7Z_21305</name>
</gene>
<dbReference type="InterPro" id="IPR006664">
    <property type="entry name" value="OMP_bac"/>
</dbReference>
<accession>A0ABW6BYZ5</accession>
<reference evidence="7" key="1">
    <citation type="journal article" date="2019" name="Int. J. Syst. Evol. Microbiol.">
        <title>The Global Catalogue of Microorganisms (GCM) 10K type strain sequencing project: providing services to taxonomists for standard genome sequencing and annotation.</title>
        <authorList>
            <consortium name="The Broad Institute Genomics Platform"/>
            <consortium name="The Broad Institute Genome Sequencing Center for Infectious Disease"/>
            <person name="Wu L."/>
            <person name="Ma J."/>
        </authorList>
    </citation>
    <scope>NUCLEOTIDE SEQUENCE [LARGE SCALE GENOMIC DNA]</scope>
    <source>
        <strain evidence="7">KCTC 23984</strain>
    </source>
</reference>
<dbReference type="PANTHER" id="PTHR30329:SF21">
    <property type="entry name" value="LIPOPROTEIN YIAD-RELATED"/>
    <property type="match status" value="1"/>
</dbReference>
<dbReference type="Pfam" id="PF00691">
    <property type="entry name" value="OmpA"/>
    <property type="match status" value="1"/>
</dbReference>
<evidence type="ECO:0000259" key="5">
    <source>
        <dbReference type="PROSITE" id="PS51123"/>
    </source>
</evidence>
<dbReference type="PRINTS" id="PR01021">
    <property type="entry name" value="OMPADOMAIN"/>
</dbReference>
<protein>
    <submittedName>
        <fullName evidence="6">OmpA family protein</fullName>
    </submittedName>
</protein>
<evidence type="ECO:0000256" key="4">
    <source>
        <dbReference type="PROSITE-ProRule" id="PRU00473"/>
    </source>
</evidence>
<dbReference type="PROSITE" id="PS51123">
    <property type="entry name" value="OMPA_2"/>
    <property type="match status" value="1"/>
</dbReference>
<dbReference type="InterPro" id="IPR050330">
    <property type="entry name" value="Bact_OuterMem_StrucFunc"/>
</dbReference>
<organism evidence="6 7">
    <name type="scientific">Pontibacter toksunensis</name>
    <dbReference type="NCBI Taxonomy" id="1332631"/>
    <lineage>
        <taxon>Bacteria</taxon>
        <taxon>Pseudomonadati</taxon>
        <taxon>Bacteroidota</taxon>
        <taxon>Cytophagia</taxon>
        <taxon>Cytophagales</taxon>
        <taxon>Hymenobacteraceae</taxon>
        <taxon>Pontibacter</taxon>
    </lineage>
</organism>